<feature type="transmembrane region" description="Helical" evidence="4">
    <location>
        <begin position="111"/>
        <end position="135"/>
    </location>
</feature>
<dbReference type="GO" id="GO:0004252">
    <property type="term" value="F:serine-type endopeptidase activity"/>
    <property type="evidence" value="ECO:0007669"/>
    <property type="project" value="InterPro"/>
</dbReference>
<dbReference type="PANTHER" id="PTHR43343:SF3">
    <property type="entry name" value="PROTEASE DO-LIKE 8, CHLOROPLASTIC"/>
    <property type="match status" value="1"/>
</dbReference>
<dbReference type="SUPFAM" id="SSF50494">
    <property type="entry name" value="Trypsin-like serine proteases"/>
    <property type="match status" value="1"/>
</dbReference>
<dbReference type="CDD" id="cd06779">
    <property type="entry name" value="cpPDZ_Deg_HtrA-like"/>
    <property type="match status" value="1"/>
</dbReference>
<dbReference type="InterPro" id="IPR009003">
    <property type="entry name" value="Peptidase_S1_PA"/>
</dbReference>
<evidence type="ECO:0000256" key="3">
    <source>
        <dbReference type="SAM" id="MobiDB-lite"/>
    </source>
</evidence>
<keyword evidence="1" id="KW-0645">Protease</keyword>
<keyword evidence="4" id="KW-0472">Membrane</keyword>
<evidence type="ECO:0000313" key="7">
    <source>
        <dbReference type="Proteomes" id="UP000823982"/>
    </source>
</evidence>
<dbReference type="Gene3D" id="2.30.42.10">
    <property type="match status" value="1"/>
</dbReference>
<feature type="compositionally biased region" description="Polar residues" evidence="3">
    <location>
        <begin position="29"/>
        <end position="50"/>
    </location>
</feature>
<organism evidence="6 7">
    <name type="scientific">Candidatus Faeciplasma gallinarum</name>
    <dbReference type="NCBI Taxonomy" id="2840799"/>
    <lineage>
        <taxon>Bacteria</taxon>
        <taxon>Bacillati</taxon>
        <taxon>Bacillota</taxon>
        <taxon>Clostridia</taxon>
        <taxon>Eubacteriales</taxon>
        <taxon>Oscillospiraceae</taxon>
        <taxon>Oscillospiraceae incertae sedis</taxon>
        <taxon>Candidatus Faeciplasma</taxon>
    </lineage>
</organism>
<dbReference type="PROSITE" id="PS50106">
    <property type="entry name" value="PDZ"/>
    <property type="match status" value="1"/>
</dbReference>
<feature type="compositionally biased region" description="Basic and acidic residues" evidence="3">
    <location>
        <begin position="54"/>
        <end position="64"/>
    </location>
</feature>
<dbReference type="PRINTS" id="PR00834">
    <property type="entry name" value="PROTEASES2C"/>
</dbReference>
<feature type="compositionally biased region" description="Polar residues" evidence="3">
    <location>
        <begin position="7"/>
        <end position="17"/>
    </location>
</feature>
<dbReference type="Proteomes" id="UP000823982">
    <property type="component" value="Unassembled WGS sequence"/>
</dbReference>
<dbReference type="InterPro" id="IPR036034">
    <property type="entry name" value="PDZ_sf"/>
</dbReference>
<dbReference type="Gene3D" id="2.40.10.120">
    <property type="match status" value="1"/>
</dbReference>
<reference evidence="6" key="1">
    <citation type="submission" date="2020-10" db="EMBL/GenBank/DDBJ databases">
        <authorList>
            <person name="Gilroy R."/>
        </authorList>
    </citation>
    <scope>NUCLEOTIDE SEQUENCE</scope>
    <source>
        <strain evidence="6">CHK157-1446</strain>
    </source>
</reference>
<evidence type="ECO:0000259" key="5">
    <source>
        <dbReference type="PROSITE" id="PS50106"/>
    </source>
</evidence>
<accession>A0A9D1ENP9</accession>
<dbReference type="InterPro" id="IPR051201">
    <property type="entry name" value="Chloro_Bact_Ser_Proteases"/>
</dbReference>
<dbReference type="SMART" id="SM00228">
    <property type="entry name" value="PDZ"/>
    <property type="match status" value="1"/>
</dbReference>
<comment type="caution">
    <text evidence="6">The sequence shown here is derived from an EMBL/GenBank/DDBJ whole genome shotgun (WGS) entry which is preliminary data.</text>
</comment>
<dbReference type="GO" id="GO:0006508">
    <property type="term" value="P:proteolysis"/>
    <property type="evidence" value="ECO:0007669"/>
    <property type="project" value="UniProtKB-KW"/>
</dbReference>
<dbReference type="InterPro" id="IPR001478">
    <property type="entry name" value="PDZ"/>
</dbReference>
<feature type="domain" description="PDZ" evidence="5">
    <location>
        <begin position="367"/>
        <end position="461"/>
    </location>
</feature>
<protein>
    <submittedName>
        <fullName evidence="6">Trypsin-like peptidase domain-containing protein</fullName>
    </submittedName>
</protein>
<feature type="region of interest" description="Disordered" evidence="3">
    <location>
        <begin position="1"/>
        <end position="76"/>
    </location>
</feature>
<proteinExistence type="predicted"/>
<dbReference type="EMBL" id="DVIR01000041">
    <property type="protein sequence ID" value="HIS24680.1"/>
    <property type="molecule type" value="Genomic_DNA"/>
</dbReference>
<evidence type="ECO:0000256" key="2">
    <source>
        <dbReference type="ARBA" id="ARBA00022801"/>
    </source>
</evidence>
<dbReference type="Pfam" id="PF13365">
    <property type="entry name" value="Trypsin_2"/>
    <property type="match status" value="1"/>
</dbReference>
<evidence type="ECO:0000256" key="1">
    <source>
        <dbReference type="ARBA" id="ARBA00022670"/>
    </source>
</evidence>
<dbReference type="PANTHER" id="PTHR43343">
    <property type="entry name" value="PEPTIDASE S12"/>
    <property type="match status" value="1"/>
</dbReference>
<evidence type="ECO:0000256" key="4">
    <source>
        <dbReference type="SAM" id="Phobius"/>
    </source>
</evidence>
<dbReference type="InterPro" id="IPR001940">
    <property type="entry name" value="Peptidase_S1C"/>
</dbReference>
<feature type="compositionally biased region" description="Polar residues" evidence="3">
    <location>
        <begin position="542"/>
        <end position="558"/>
    </location>
</feature>
<name>A0A9D1ENP9_9FIRM</name>
<sequence length="565" mass="60112">MTDKFENTTPFSSSEQPSAGELEQGGACSDNTAEPSCTQSAQCAQNTYASPENGRSDTPEHADGKPASGESSDGSDQTVYEELLEIACAEAENLDYLPKPMPKSVKRRSHMFLSMFIPLLIIFIILFFATARIVFGKGWLTNALSGDSNLKSFTIPIADHPQLEDKYYQPDGRYTVEGVAKACSDSVVTIEVYIDDTVFGAYSQGSGIIMTEDGYIITNAHVIEKNSIAIIVRLSDGTEYNATVVGSDTSTDLAVIKINAKDLQPAQFGSSSDLELGEQVVTLGTPAGFENSVTTGVVSGLHRMIQTNVSRMSIECLQIDAAINPGNSGGALFNMWGQVVGIVSSKIESVQYDNVGFAIAFDEAKPIIEYMIENGSILGRPKIGISFYEVSSTLASVYGMPAGLHIAEIEPGSDIGNTKLLIGDVITEINGIPVESVEQVQDIIYQYQAGDTLTATVVRILEDGSTEEFEISFKLMEDDESSIQPDDNVKPGLDPDGGYTPDDGADPDSGVSPDESGDPQMPQVPSQGSDDGFGISPDSDESQGTPGSQDAEPNSSVVVPSLRAA</sequence>
<gene>
    <name evidence="6" type="ORF">IAD01_04670</name>
</gene>
<reference evidence="6" key="2">
    <citation type="journal article" date="2021" name="PeerJ">
        <title>Extensive microbial diversity within the chicken gut microbiome revealed by metagenomics and culture.</title>
        <authorList>
            <person name="Gilroy R."/>
            <person name="Ravi A."/>
            <person name="Getino M."/>
            <person name="Pursley I."/>
            <person name="Horton D.L."/>
            <person name="Alikhan N.F."/>
            <person name="Baker D."/>
            <person name="Gharbi K."/>
            <person name="Hall N."/>
            <person name="Watson M."/>
            <person name="Adriaenssens E.M."/>
            <person name="Foster-Nyarko E."/>
            <person name="Jarju S."/>
            <person name="Secka A."/>
            <person name="Antonio M."/>
            <person name="Oren A."/>
            <person name="Chaudhuri R.R."/>
            <person name="La Ragione R."/>
            <person name="Hildebrand F."/>
            <person name="Pallen M.J."/>
        </authorList>
    </citation>
    <scope>NUCLEOTIDE SEQUENCE</scope>
    <source>
        <strain evidence="6">CHK157-1446</strain>
    </source>
</reference>
<evidence type="ECO:0000313" key="6">
    <source>
        <dbReference type="EMBL" id="HIS24680.1"/>
    </source>
</evidence>
<keyword evidence="4" id="KW-1133">Transmembrane helix</keyword>
<dbReference type="Pfam" id="PF13180">
    <property type="entry name" value="PDZ_2"/>
    <property type="match status" value="1"/>
</dbReference>
<feature type="region of interest" description="Disordered" evidence="3">
    <location>
        <begin position="476"/>
        <end position="565"/>
    </location>
</feature>
<dbReference type="AlphaFoldDB" id="A0A9D1ENP9"/>
<dbReference type="SUPFAM" id="SSF50156">
    <property type="entry name" value="PDZ domain-like"/>
    <property type="match status" value="1"/>
</dbReference>
<keyword evidence="2" id="KW-0378">Hydrolase</keyword>
<keyword evidence="4" id="KW-0812">Transmembrane</keyword>